<dbReference type="RefSeq" id="WP_188978814.1">
    <property type="nucleotide sequence ID" value="NZ_BMPG01000002.1"/>
</dbReference>
<reference evidence="2" key="2">
    <citation type="submission" date="2020-09" db="EMBL/GenBank/DDBJ databases">
        <authorList>
            <person name="Sun Q."/>
            <person name="Ohkuma M."/>
        </authorList>
    </citation>
    <scope>NUCLEOTIDE SEQUENCE</scope>
    <source>
        <strain evidence="2">JCM 19596</strain>
    </source>
</reference>
<proteinExistence type="predicted"/>
<gene>
    <name evidence="2" type="ORF">GCM10009039_21790</name>
</gene>
<name>A0A830F501_9EURY</name>
<evidence type="ECO:0000313" key="3">
    <source>
        <dbReference type="Proteomes" id="UP000607197"/>
    </source>
</evidence>
<dbReference type="Proteomes" id="UP000607197">
    <property type="component" value="Unassembled WGS sequence"/>
</dbReference>
<sequence length="267" mass="30044">MERLAAEADGDAAFSTRPGDGAVSRADLQRDTVTGRWGQVTPAATQIGRASSPTADVSENVRRLHAERHPATQGHSARTHRLEKIRITHALANHLDLTPWQRDRAIGVMADLDLTPFGSQRAVEKVALVTIRHVVDDERERYLGLHDREWLATLDPERMTALYETFTSITDDPAFEELAEDVDLDITHLNRLRRILRDAIEEQGLEDAVFGRNPYRDPNLPASDWNENDDDEEWVDADDAVEFDGENEEHDGDDGNETDDESDEGEE</sequence>
<dbReference type="AlphaFoldDB" id="A0A830F501"/>
<keyword evidence="3" id="KW-1185">Reference proteome</keyword>
<feature type="region of interest" description="Disordered" evidence="1">
    <location>
        <begin position="1"/>
        <end position="26"/>
    </location>
</feature>
<evidence type="ECO:0008006" key="4">
    <source>
        <dbReference type="Google" id="ProtNLM"/>
    </source>
</evidence>
<feature type="region of interest" description="Disordered" evidence="1">
    <location>
        <begin position="210"/>
        <end position="267"/>
    </location>
</feature>
<evidence type="ECO:0000313" key="2">
    <source>
        <dbReference type="EMBL" id="GGL63512.1"/>
    </source>
</evidence>
<comment type="caution">
    <text evidence="2">The sequence shown here is derived from an EMBL/GenBank/DDBJ whole genome shotgun (WGS) entry which is preliminary data.</text>
</comment>
<accession>A0A830F501</accession>
<protein>
    <recommendedName>
        <fullName evidence="4">DNA-directed RNA polymerase subunit epsilon</fullName>
    </recommendedName>
</protein>
<reference evidence="2" key="1">
    <citation type="journal article" date="2014" name="Int. J. Syst. Evol. Microbiol.">
        <title>Complete genome sequence of Corynebacterium casei LMG S-19264T (=DSM 44701T), isolated from a smear-ripened cheese.</title>
        <authorList>
            <consortium name="US DOE Joint Genome Institute (JGI-PGF)"/>
            <person name="Walter F."/>
            <person name="Albersmeier A."/>
            <person name="Kalinowski J."/>
            <person name="Ruckert C."/>
        </authorList>
    </citation>
    <scope>NUCLEOTIDE SEQUENCE</scope>
    <source>
        <strain evidence="2">JCM 19596</strain>
    </source>
</reference>
<organism evidence="2 3">
    <name type="scientific">Halocalculus aciditolerans</name>
    <dbReference type="NCBI Taxonomy" id="1383812"/>
    <lineage>
        <taxon>Archaea</taxon>
        <taxon>Methanobacteriati</taxon>
        <taxon>Methanobacteriota</taxon>
        <taxon>Stenosarchaea group</taxon>
        <taxon>Halobacteria</taxon>
        <taxon>Halobacteriales</taxon>
        <taxon>Halobacteriaceae</taxon>
        <taxon>Halocalculus</taxon>
    </lineage>
</organism>
<feature type="compositionally biased region" description="Acidic residues" evidence="1">
    <location>
        <begin position="226"/>
        <end position="267"/>
    </location>
</feature>
<dbReference type="EMBL" id="BMPG01000002">
    <property type="protein sequence ID" value="GGL63512.1"/>
    <property type="molecule type" value="Genomic_DNA"/>
</dbReference>
<dbReference type="OrthoDB" id="225544at2157"/>
<evidence type="ECO:0000256" key="1">
    <source>
        <dbReference type="SAM" id="MobiDB-lite"/>
    </source>
</evidence>